<feature type="domain" description="Protein export membrane protein SecD/SecF C-terminal" evidence="12">
    <location>
        <begin position="450"/>
        <end position="621"/>
    </location>
</feature>
<feature type="transmembrane region" description="Helical" evidence="9">
    <location>
        <begin position="1198"/>
        <end position="1221"/>
    </location>
</feature>
<evidence type="ECO:0000256" key="2">
    <source>
        <dbReference type="ARBA" id="ARBA00022448"/>
    </source>
</evidence>
<dbReference type="GO" id="GO:0005886">
    <property type="term" value="C:plasma membrane"/>
    <property type="evidence" value="ECO:0007669"/>
    <property type="project" value="UniProtKB-SubCell"/>
</dbReference>
<dbReference type="GO" id="GO:0043952">
    <property type="term" value="P:protein transport by the Sec complex"/>
    <property type="evidence" value="ECO:0007669"/>
    <property type="project" value="UniProtKB-UniRule"/>
</dbReference>
<evidence type="ECO:0000313" key="15">
    <source>
        <dbReference type="EMBL" id="PQO26158.1"/>
    </source>
</evidence>
<comment type="caution">
    <text evidence="15">The sequence shown here is derived from an EMBL/GenBank/DDBJ whole genome shotgun (WGS) entry which is preliminary data.</text>
</comment>
<keyword evidence="4 9" id="KW-0812">Transmembrane</keyword>
<evidence type="ECO:0000256" key="10">
    <source>
        <dbReference type="HAMAP-Rule" id="MF_01464"/>
    </source>
</evidence>
<keyword evidence="3 9" id="KW-1003">Cell membrane</keyword>
<dbReference type="NCBIfam" id="TIGR00916">
    <property type="entry name" value="2A0604s01"/>
    <property type="match status" value="1"/>
</dbReference>
<dbReference type="Proteomes" id="UP000240009">
    <property type="component" value="Unassembled WGS sequence"/>
</dbReference>
<keyword evidence="7 9" id="KW-0811">Translocation</keyword>
<feature type="domain" description="Protein translocase subunit SecDF P1" evidence="13">
    <location>
        <begin position="203"/>
        <end position="262"/>
    </location>
</feature>
<keyword evidence="2 9" id="KW-0813">Transport</keyword>
<dbReference type="InterPro" id="IPR048634">
    <property type="entry name" value="SecD_SecF_C"/>
</dbReference>
<dbReference type="GO" id="GO:0065002">
    <property type="term" value="P:intracellular protein transmembrane transport"/>
    <property type="evidence" value="ECO:0007669"/>
    <property type="project" value="UniProtKB-UniRule"/>
</dbReference>
<keyword evidence="6 9" id="KW-1133">Transmembrane helix</keyword>
<dbReference type="InterPro" id="IPR005791">
    <property type="entry name" value="SecD"/>
</dbReference>
<evidence type="ECO:0000256" key="3">
    <source>
        <dbReference type="ARBA" id="ARBA00022475"/>
    </source>
</evidence>
<dbReference type="InterPro" id="IPR054384">
    <property type="entry name" value="SecDF_P1_head"/>
</dbReference>
<feature type="transmembrane region" description="Helical" evidence="9">
    <location>
        <begin position="1159"/>
        <end position="1186"/>
    </location>
</feature>
<feature type="region of interest" description="Disordered" evidence="11">
    <location>
        <begin position="946"/>
        <end position="996"/>
    </location>
</feature>
<dbReference type="Pfam" id="PF21760">
    <property type="entry name" value="SecD_1st"/>
    <property type="match status" value="1"/>
</dbReference>
<evidence type="ECO:0000256" key="9">
    <source>
        <dbReference type="HAMAP-Rule" id="MF_01463"/>
    </source>
</evidence>
<comment type="caution">
    <text evidence="9">Lacks conserved residue(s) required for the propagation of feature annotation.</text>
</comment>
<dbReference type="InterPro" id="IPR048631">
    <property type="entry name" value="SecD_1st"/>
</dbReference>
<feature type="transmembrane region" description="Helical" evidence="9">
    <location>
        <begin position="472"/>
        <end position="489"/>
    </location>
</feature>
<dbReference type="EMBL" id="PUIA01000069">
    <property type="protein sequence ID" value="PQO26158.1"/>
    <property type="molecule type" value="Genomic_DNA"/>
</dbReference>
<keyword evidence="8 9" id="KW-0472">Membrane</keyword>
<evidence type="ECO:0000259" key="12">
    <source>
        <dbReference type="Pfam" id="PF02355"/>
    </source>
</evidence>
<feature type="region of interest" description="Disordered" evidence="11">
    <location>
        <begin position="859"/>
        <end position="916"/>
    </location>
</feature>
<feature type="transmembrane region" description="Helical" evidence="9">
    <location>
        <begin position="1131"/>
        <end position="1152"/>
    </location>
</feature>
<dbReference type="InterPro" id="IPR022645">
    <property type="entry name" value="SecD/SecF_bac"/>
</dbReference>
<dbReference type="HAMAP" id="MF_01464_B">
    <property type="entry name" value="SecF_B"/>
    <property type="match status" value="1"/>
</dbReference>
<feature type="transmembrane region" description="Helical" evidence="9">
    <location>
        <begin position="648"/>
        <end position="666"/>
    </location>
</feature>
<feature type="compositionally biased region" description="Basic and acidic residues" evidence="11">
    <location>
        <begin position="894"/>
        <end position="911"/>
    </location>
</feature>
<sequence length="1314" mass="140727">MDDSRTNFPFHIPLYDLPGIAEAPTAWRHAMQKSCTIFAVMLVLTLTVTLLTGVDFGLDAGGSSWLGSTAMAQDAPSAEVPVPTVNAVPAETPSSGNSQTFNVLGIILLTIVVPYILGFWLANAIRMPELSRKLGIIFASLVCSVTVCFLLWPPKFGIDLQGGVILVYEVDEQASLDLLASDASSDGATFDLTPEKQLEQGTAQLITQLQKRINPSGVSEVVIRPYGENQVEVIVPQAESADLDSIKRLITKAGVLDFMIVANKQDHDYLITRAEDESQLGVTFVTDREGNRIGRWVRVDDDAQGAVGEPNFADPSLTPYLNSQRHLVRGGGPGVPFEVLMRVERPEARLGGKHLSSSAVTRDEYGKPAVAFEFGVDGANRMGRLSQENLSEPNIPRKLGIVMDNFLISAPRINAMITDRGIITGDFSQQEVTDLVQVLRSGKLPVVLRKEPISEQKISATLGDDTIRKGKVAITVSLIAVLVFMAIYYQVAGLVACFALIFNLVLIMAIMIAIKADLTLPGIAGLVLTVGMSVDANVLIYERIREEINGGASLRVALSNGFGKAMSTIVDANITTLITAAVLYRIGTDQVRGFAVTLFVGILMSMFTAIYVSRGIFDILEKKRIISTLKFMPSASSIGYDFIAKQKVAGMVSLVVILVGMIGVGVRGKDIFDIDFNGGSSVQVFLEEPMPISEVRSKLTGVLPDLSVSAVTMEGYEDRIYKVDTSMSEYGQLGKVVISDRTGASAEVDLAGVETLSGIIDRLAAAEVGVAVLQNSDGDGIEFQDETGADSGSMSVKNVDDNTQTADHLRMNFSTDALRYNTGAIPAGVEVVQDRISQVFTGPNGESLLVMHNMDFVPPTATSSTPSAPPAKVEAPETSPTTTEPAELAPEPEATEKKEEAPAEPAEEKPAAPEGDMQSFIAPVSSRLIALLPWHVSLDVLLQDDGEAPATDKPAEEAPADDKPAEEKPADAPAAEEKPMEEAPKEDKPAEEPAAPMTETPVAEAPMTETPMVDVPAGGPLGSLVGGGEVPRFNTQTELSFDEGISAETVRTLVNDAADSLRVARPEVALLDSEGKTLPVDSRVSQTTWTVKLSTTPDESAKILEQVSKKLDSTPVWPSSSKIGSKVAGDMQTMAVLAIGFCLIGIVGYIWFRFQSVAFGVAAVVALVHDVLVTLGFIALSVWMAPALGFLQITEFKISLPVVAAFLTIIGYSLNDTIVIFDRIREVRGKSPDLTSEMVNLSINQTLGRTLLTSLTTLIVVLILYFIGGEGIHSFSFSLVVGVIAGTYSTIFIACPVLIWLMNRDKKSNKKAEA</sequence>
<feature type="transmembrane region" description="Helical" evidence="9">
    <location>
        <begin position="134"/>
        <end position="152"/>
    </location>
</feature>
<accession>A0A2S8F1V2</accession>
<feature type="transmembrane region" description="Helical" evidence="9">
    <location>
        <begin position="37"/>
        <end position="58"/>
    </location>
</feature>
<comment type="subcellular location">
    <subcellularLocation>
        <location evidence="1 9">Cell membrane</location>
        <topology evidence="1 9">Multi-pass membrane protein</topology>
    </subcellularLocation>
</comment>
<organism evidence="15 16">
    <name type="scientific">Blastopirellula marina</name>
    <dbReference type="NCBI Taxonomy" id="124"/>
    <lineage>
        <taxon>Bacteria</taxon>
        <taxon>Pseudomonadati</taxon>
        <taxon>Planctomycetota</taxon>
        <taxon>Planctomycetia</taxon>
        <taxon>Pirellulales</taxon>
        <taxon>Pirellulaceae</taxon>
        <taxon>Blastopirellula</taxon>
    </lineage>
</organism>
<dbReference type="Gene3D" id="3.30.1360.200">
    <property type="match status" value="1"/>
</dbReference>
<feature type="transmembrane region" description="Helical" evidence="9">
    <location>
        <begin position="562"/>
        <end position="587"/>
    </location>
</feature>
<evidence type="ECO:0000256" key="7">
    <source>
        <dbReference type="ARBA" id="ARBA00023010"/>
    </source>
</evidence>
<evidence type="ECO:0000256" key="1">
    <source>
        <dbReference type="ARBA" id="ARBA00004651"/>
    </source>
</evidence>
<dbReference type="Pfam" id="PF02355">
    <property type="entry name" value="SecD_SecF_C"/>
    <property type="match status" value="2"/>
</dbReference>
<dbReference type="InterPro" id="IPR005665">
    <property type="entry name" value="SecF_bac"/>
</dbReference>
<dbReference type="PANTHER" id="PTHR30081">
    <property type="entry name" value="PROTEIN-EXPORT MEMBRANE PROTEIN SEC"/>
    <property type="match status" value="1"/>
</dbReference>
<dbReference type="FunFam" id="1.20.1640.10:FF:000004">
    <property type="entry name" value="Protein translocase subunit SecD"/>
    <property type="match status" value="1"/>
</dbReference>
<dbReference type="PRINTS" id="PR01755">
    <property type="entry name" value="SECFTRNLCASE"/>
</dbReference>
<evidence type="ECO:0000256" key="8">
    <source>
        <dbReference type="ARBA" id="ARBA00023136"/>
    </source>
</evidence>
<evidence type="ECO:0000313" key="16">
    <source>
        <dbReference type="Proteomes" id="UP000240009"/>
    </source>
</evidence>
<comment type="similarity">
    <text evidence="10">Belongs to the SecD/SecF family. SecF subfamily.</text>
</comment>
<dbReference type="InterPro" id="IPR022646">
    <property type="entry name" value="SecD/SecF_CS"/>
</dbReference>
<evidence type="ECO:0000259" key="14">
    <source>
        <dbReference type="Pfam" id="PF22599"/>
    </source>
</evidence>
<feature type="compositionally biased region" description="Low complexity" evidence="11">
    <location>
        <begin position="876"/>
        <end position="892"/>
    </location>
</feature>
<name>A0A2S8F1V2_9BACT</name>
<feature type="transmembrane region" description="Helical" evidence="9">
    <location>
        <begin position="494"/>
        <end position="514"/>
    </location>
</feature>
<dbReference type="GO" id="GO:0015450">
    <property type="term" value="F:protein-transporting ATPase activity"/>
    <property type="evidence" value="ECO:0007669"/>
    <property type="project" value="InterPro"/>
</dbReference>
<proteinExistence type="inferred from homology"/>
<dbReference type="PANTHER" id="PTHR30081:SF1">
    <property type="entry name" value="PROTEIN TRANSLOCASE SUBUNIT SECD"/>
    <property type="match status" value="1"/>
</dbReference>
<keyword evidence="5 9" id="KW-0653">Protein transport</keyword>
<reference evidence="15 16" key="1">
    <citation type="submission" date="2018-02" db="EMBL/GenBank/DDBJ databases">
        <title>Comparative genomes isolates from brazilian mangrove.</title>
        <authorList>
            <person name="Araujo J.E."/>
            <person name="Taketani R.G."/>
            <person name="Silva M.C.P."/>
            <person name="Loureco M.V."/>
            <person name="Andreote F.D."/>
        </authorList>
    </citation>
    <scope>NUCLEOTIDE SEQUENCE [LARGE SCALE GENOMIC DNA]</scope>
    <source>
        <strain evidence="15 16">HEX-2 MGV</strain>
    </source>
</reference>
<dbReference type="InterPro" id="IPR022813">
    <property type="entry name" value="SecD/SecF_arch_bac"/>
</dbReference>
<dbReference type="NCBIfam" id="TIGR00966">
    <property type="entry name" value="transloc_SecF"/>
    <property type="match status" value="1"/>
</dbReference>
<evidence type="ECO:0000256" key="11">
    <source>
        <dbReference type="SAM" id="MobiDB-lite"/>
    </source>
</evidence>
<evidence type="ECO:0000256" key="5">
    <source>
        <dbReference type="ARBA" id="ARBA00022927"/>
    </source>
</evidence>
<feature type="transmembrane region" description="Helical" evidence="9">
    <location>
        <begin position="1279"/>
        <end position="1301"/>
    </location>
</feature>
<feature type="transmembrane region" description="Helical" evidence="9">
    <location>
        <begin position="593"/>
        <end position="613"/>
    </location>
</feature>
<dbReference type="Gene3D" id="1.20.1640.10">
    <property type="entry name" value="Multidrug efflux transporter AcrB transmembrane domain"/>
    <property type="match status" value="2"/>
</dbReference>
<dbReference type="GO" id="GO:0006605">
    <property type="term" value="P:protein targeting"/>
    <property type="evidence" value="ECO:0007669"/>
    <property type="project" value="UniProtKB-UniRule"/>
</dbReference>
<feature type="transmembrane region" description="Helical" evidence="9">
    <location>
        <begin position="1247"/>
        <end position="1267"/>
    </location>
</feature>
<gene>
    <name evidence="9" type="primary">secD</name>
    <name evidence="10" type="synonym">secF</name>
    <name evidence="15" type="ORF">C5Y96_22185</name>
</gene>
<comment type="subunit">
    <text evidence="9">Forms a complex with SecF. Part of the essential Sec protein translocation apparatus which comprises SecA, SecYEG and auxiliary proteins SecDF. Other proteins may also be involved.</text>
</comment>
<dbReference type="SUPFAM" id="SSF82866">
    <property type="entry name" value="Multidrug efflux transporter AcrB transmembrane domain"/>
    <property type="match status" value="2"/>
</dbReference>
<dbReference type="Pfam" id="PF22599">
    <property type="entry name" value="SecDF_P1_head"/>
    <property type="match status" value="1"/>
</dbReference>
<feature type="transmembrane region" description="Helical" evidence="9">
    <location>
        <begin position="101"/>
        <end position="122"/>
    </location>
</feature>
<dbReference type="InterPro" id="IPR055344">
    <property type="entry name" value="SecD_SecF_C_bact"/>
</dbReference>
<feature type="transmembrane region" description="Helical" evidence="9">
    <location>
        <begin position="520"/>
        <end position="541"/>
    </location>
</feature>
<feature type="compositionally biased region" description="Basic and acidic residues" evidence="11">
    <location>
        <begin position="953"/>
        <end position="991"/>
    </location>
</feature>
<evidence type="ECO:0000256" key="6">
    <source>
        <dbReference type="ARBA" id="ARBA00022989"/>
    </source>
</evidence>
<evidence type="ECO:0000256" key="4">
    <source>
        <dbReference type="ARBA" id="ARBA00022692"/>
    </source>
</evidence>
<feature type="domain" description="SecDF P1 head subdomain" evidence="14">
    <location>
        <begin position="345"/>
        <end position="446"/>
    </location>
</feature>
<protein>
    <recommendedName>
        <fullName evidence="9 10">Multifunctional fusion protein</fullName>
    </recommendedName>
    <domain>
        <recommendedName>
            <fullName evidence="9">Protein translocase subunit SecD</fullName>
        </recommendedName>
    </domain>
    <domain>
        <recommendedName>
            <fullName evidence="10">Protein-export membrane protein SecF</fullName>
        </recommendedName>
    </domain>
</protein>
<feature type="domain" description="Protein export membrane protein SecD/SecF C-terminal" evidence="12">
    <location>
        <begin position="1105"/>
        <end position="1303"/>
    </location>
</feature>
<evidence type="ECO:0000259" key="13">
    <source>
        <dbReference type="Pfam" id="PF21760"/>
    </source>
</evidence>
<dbReference type="Gene3D" id="3.30.70.3220">
    <property type="match status" value="1"/>
</dbReference>
<dbReference type="HAMAP" id="MF_01463_B">
    <property type="entry name" value="SecD_B"/>
    <property type="match status" value="1"/>
</dbReference>
<comment type="similarity">
    <text evidence="9">Belongs to the SecD/SecF family. SecD subfamily.</text>
</comment>
<dbReference type="Pfam" id="PF07549">
    <property type="entry name" value="Sec_GG"/>
    <property type="match status" value="1"/>
</dbReference>
<comment type="subunit">
    <text evidence="10">Forms a complex with SecD. Part of the essential Sec protein translocation apparatus which comprises SecA, SecYEG and auxiliary proteins SecDF. Other proteins may also be involved.</text>
</comment>
<dbReference type="NCBIfam" id="TIGR01129">
    <property type="entry name" value="secD"/>
    <property type="match status" value="1"/>
</dbReference>
<comment type="function">
    <text evidence="9">Part of the Sec protein translocase complex. Interacts with the SecYEG preprotein conducting channel. SecDF uses the proton motive force (PMF) to complete protein translocation after the ATP-dependent function of SecA.</text>
</comment>